<evidence type="ECO:0000256" key="4">
    <source>
        <dbReference type="RuleBase" id="RU000363"/>
    </source>
</evidence>
<dbReference type="Proteomes" id="UP000290189">
    <property type="component" value="Unassembled WGS sequence"/>
</dbReference>
<dbReference type="PRINTS" id="PR00080">
    <property type="entry name" value="SDRFAMILY"/>
</dbReference>
<dbReference type="PANTHER" id="PTHR43963">
    <property type="entry name" value="CARBONYL REDUCTASE 1-RELATED"/>
    <property type="match status" value="1"/>
</dbReference>
<keyword evidence="2" id="KW-0521">NADP</keyword>
<evidence type="ECO:0000256" key="2">
    <source>
        <dbReference type="ARBA" id="ARBA00022857"/>
    </source>
</evidence>
<organism evidence="5 6">
    <name type="scientific">Plasmodiophora brassicae</name>
    <name type="common">Clubroot disease agent</name>
    <dbReference type="NCBI Taxonomy" id="37360"/>
    <lineage>
        <taxon>Eukaryota</taxon>
        <taxon>Sar</taxon>
        <taxon>Rhizaria</taxon>
        <taxon>Endomyxa</taxon>
        <taxon>Phytomyxea</taxon>
        <taxon>Plasmodiophorida</taxon>
        <taxon>Plasmodiophoridae</taxon>
        <taxon>Plasmodiophora</taxon>
    </lineage>
</organism>
<dbReference type="InterPro" id="IPR045313">
    <property type="entry name" value="CBR1-like"/>
</dbReference>
<evidence type="ECO:0000256" key="1">
    <source>
        <dbReference type="ARBA" id="ARBA00006484"/>
    </source>
</evidence>
<evidence type="ECO:0000313" key="6">
    <source>
        <dbReference type="Proteomes" id="UP000290189"/>
    </source>
</evidence>
<name>A0A3P3YHP4_PLABS</name>
<dbReference type="Pfam" id="PF00106">
    <property type="entry name" value="adh_short"/>
    <property type="match status" value="2"/>
</dbReference>
<dbReference type="GO" id="GO:0016616">
    <property type="term" value="F:oxidoreductase activity, acting on the CH-OH group of donors, NAD or NADP as acceptor"/>
    <property type="evidence" value="ECO:0007669"/>
    <property type="project" value="InterPro"/>
</dbReference>
<accession>A0A3P3YHP4</accession>
<geneLocation type="mitochondrion" evidence="5"/>
<gene>
    <name evidence="5" type="ORF">PLBR_LOCUS6916</name>
</gene>
<reference evidence="5 6" key="1">
    <citation type="submission" date="2018-03" db="EMBL/GenBank/DDBJ databases">
        <authorList>
            <person name="Fogelqvist J."/>
        </authorList>
    </citation>
    <scope>NUCLEOTIDE SEQUENCE [LARGE SCALE GENOMIC DNA]</scope>
</reference>
<sequence>MTEAGAIEGYPASSTTCKDLSFRISEAGRRTNFWNEMSSRVALVTGANKGIGFGLVQALASSGAPNITVLLGSRSAARGEEAVKKIGRDNVRLLVVDVDDVASIGKAAMTIKADYGGLDILINNAGMAWKGDAFDEKVARGTIRTNYYGVLFCMNEFLPLMRRNARVVSISSTVSCKALGSCSESLRGRFLADNLTIDGLNDLMEEFISDVRDGVWESKGWPKSAYGISKVGVSMLTRIMARDNSYKNAGILINCCCPGYVRTDMTGPHAHLSVEEGIQTPLKLAQLPEGSPSGKFWYEGKVHDWY</sequence>
<comment type="similarity">
    <text evidence="1 4">Belongs to the short-chain dehydrogenases/reductases (SDR) family.</text>
</comment>
<dbReference type="SUPFAM" id="SSF51735">
    <property type="entry name" value="NAD(P)-binding Rossmann-fold domains"/>
    <property type="match status" value="1"/>
</dbReference>
<protein>
    <submittedName>
        <fullName evidence="5">Uncharacterized protein</fullName>
    </submittedName>
</protein>
<dbReference type="EMBL" id="OVEO01000012">
    <property type="protein sequence ID" value="SPQ99701.1"/>
    <property type="molecule type" value="Genomic_DNA"/>
</dbReference>
<dbReference type="InterPro" id="IPR036291">
    <property type="entry name" value="NAD(P)-bd_dom_sf"/>
</dbReference>
<dbReference type="PROSITE" id="PS00061">
    <property type="entry name" value="ADH_SHORT"/>
    <property type="match status" value="1"/>
</dbReference>
<dbReference type="AlphaFoldDB" id="A0A3P3YHP4"/>
<proteinExistence type="inferred from homology"/>
<evidence type="ECO:0000256" key="3">
    <source>
        <dbReference type="ARBA" id="ARBA00023002"/>
    </source>
</evidence>
<dbReference type="InterPro" id="IPR002347">
    <property type="entry name" value="SDR_fam"/>
</dbReference>
<dbReference type="InterPro" id="IPR020904">
    <property type="entry name" value="Sc_DH/Rdtase_CS"/>
</dbReference>
<evidence type="ECO:0000313" key="5">
    <source>
        <dbReference type="EMBL" id="SPQ99701.1"/>
    </source>
</evidence>
<dbReference type="PANTHER" id="PTHR43963:SF6">
    <property type="entry name" value="CHAIN DEHYDROGENASE FAMILY PROTEIN, PUTATIVE (AFU_ORTHOLOGUE AFUA_3G15350)-RELATED"/>
    <property type="match status" value="1"/>
</dbReference>
<keyword evidence="5" id="KW-0496">Mitochondrion</keyword>
<dbReference type="Gene3D" id="3.40.50.720">
    <property type="entry name" value="NAD(P)-binding Rossmann-like Domain"/>
    <property type="match status" value="1"/>
</dbReference>
<keyword evidence="3" id="KW-0560">Oxidoreductase</keyword>
<dbReference type="PRINTS" id="PR00081">
    <property type="entry name" value="GDHRDH"/>
</dbReference>
<dbReference type="CDD" id="cd05324">
    <property type="entry name" value="carb_red_PTCR-like_SDR_c"/>
    <property type="match status" value="1"/>
</dbReference>